<evidence type="ECO:0000256" key="2">
    <source>
        <dbReference type="ARBA" id="ARBA00022448"/>
    </source>
</evidence>
<name>A0A7X5KMB2_9FIRM</name>
<keyword evidence="2" id="KW-0813">Transport</keyword>
<comment type="caution">
    <text evidence="7">The sequence shown here is derived from an EMBL/GenBank/DDBJ whole genome shotgun (WGS) entry which is preliminary data.</text>
</comment>
<protein>
    <submittedName>
        <fullName evidence="7">Rubredoxin</fullName>
    </submittedName>
</protein>
<dbReference type="Pfam" id="PF21349">
    <property type="entry name" value="RUBY_RBDX"/>
    <property type="match status" value="1"/>
</dbReference>
<dbReference type="InterPro" id="IPR018527">
    <property type="entry name" value="Rubredoxin_Fe_BS"/>
</dbReference>
<keyword evidence="4" id="KW-0249">Electron transport</keyword>
<dbReference type="InterPro" id="IPR024934">
    <property type="entry name" value="Rubredoxin-like_dom"/>
</dbReference>
<dbReference type="PRINTS" id="PR00163">
    <property type="entry name" value="RUBREDOXIN"/>
</dbReference>
<dbReference type="InterPro" id="IPR024935">
    <property type="entry name" value="Rubredoxin_dom"/>
</dbReference>
<sequence length="222" mass="23793">MAKYTCTVCGYVYDEALGDPGNGIAPGTKWEDVPQDWTCPLCGAVKADFEGEEAAVKPVAQEAAAAESDAGGSGELSYGEISALFSNLSKGCVKQYRVEEAELFDQLAEFYKAKSGVASEGQLKLIGALVDQDLASGYGQANRIAADAEDRGALRALAWGEKVTRILNSILGRYEKQQDALLENTRIHVCDICGFVYIGDDLPDICPVCKVPNKKITEVIRG</sequence>
<evidence type="ECO:0000256" key="5">
    <source>
        <dbReference type="ARBA" id="ARBA00023004"/>
    </source>
</evidence>
<dbReference type="PROSITE" id="PS50903">
    <property type="entry name" value="RUBREDOXIN_LIKE"/>
    <property type="match status" value="1"/>
</dbReference>
<dbReference type="InterPro" id="IPR048574">
    <property type="entry name" value="RUBY_RBDX"/>
</dbReference>
<dbReference type="GO" id="GO:0005506">
    <property type="term" value="F:iron ion binding"/>
    <property type="evidence" value="ECO:0007669"/>
    <property type="project" value="InterPro"/>
</dbReference>
<accession>A0A7X5KMB2</accession>
<keyword evidence="3" id="KW-0479">Metal-binding</keyword>
<evidence type="ECO:0000313" key="7">
    <source>
        <dbReference type="EMBL" id="NDL66779.1"/>
    </source>
</evidence>
<dbReference type="PROSITE" id="PS00202">
    <property type="entry name" value="RUBREDOXIN"/>
    <property type="match status" value="1"/>
</dbReference>
<evidence type="ECO:0000256" key="4">
    <source>
        <dbReference type="ARBA" id="ARBA00022982"/>
    </source>
</evidence>
<proteinExistence type="predicted"/>
<keyword evidence="8" id="KW-1185">Reference proteome</keyword>
<dbReference type="CDD" id="cd00730">
    <property type="entry name" value="rubredoxin"/>
    <property type="match status" value="1"/>
</dbReference>
<dbReference type="GO" id="GO:0009055">
    <property type="term" value="F:electron transfer activity"/>
    <property type="evidence" value="ECO:0007669"/>
    <property type="project" value="TreeGrafter"/>
</dbReference>
<dbReference type="PANTHER" id="PTHR47627:SF1">
    <property type="entry name" value="RUBREDOXIN-1-RELATED"/>
    <property type="match status" value="1"/>
</dbReference>
<feature type="domain" description="Rubredoxin-like" evidence="6">
    <location>
        <begin position="1"/>
        <end position="52"/>
    </location>
</feature>
<dbReference type="PANTHER" id="PTHR47627">
    <property type="entry name" value="RUBREDOXIN"/>
    <property type="match status" value="1"/>
</dbReference>
<keyword evidence="5" id="KW-0408">Iron</keyword>
<dbReference type="AlphaFoldDB" id="A0A7X5KMB2"/>
<dbReference type="RefSeq" id="WP_162369508.1">
    <property type="nucleotide sequence ID" value="NZ_JAAEEH010000006.1"/>
</dbReference>
<organism evidence="7 8">
    <name type="scientific">Anaerotalea alkaliphila</name>
    <dbReference type="NCBI Taxonomy" id="2662126"/>
    <lineage>
        <taxon>Bacteria</taxon>
        <taxon>Bacillati</taxon>
        <taxon>Bacillota</taxon>
        <taxon>Clostridia</taxon>
        <taxon>Eubacteriales</taxon>
        <taxon>Anaerotalea</taxon>
    </lineage>
</organism>
<evidence type="ECO:0000313" key="8">
    <source>
        <dbReference type="Proteomes" id="UP000461585"/>
    </source>
</evidence>
<evidence type="ECO:0000256" key="1">
    <source>
        <dbReference type="ARBA" id="ARBA00001965"/>
    </source>
</evidence>
<dbReference type="Pfam" id="PF00301">
    <property type="entry name" value="Rubredoxin"/>
    <property type="match status" value="1"/>
</dbReference>
<gene>
    <name evidence="7" type="ORF">GXN74_03340</name>
</gene>
<evidence type="ECO:0000256" key="3">
    <source>
        <dbReference type="ARBA" id="ARBA00022723"/>
    </source>
</evidence>
<dbReference type="InterPro" id="IPR050526">
    <property type="entry name" value="Rubredoxin_ET"/>
</dbReference>
<dbReference type="Gene3D" id="2.20.28.10">
    <property type="match status" value="2"/>
</dbReference>
<evidence type="ECO:0000259" key="6">
    <source>
        <dbReference type="PROSITE" id="PS50903"/>
    </source>
</evidence>
<dbReference type="GO" id="GO:0043448">
    <property type="term" value="P:alkane catabolic process"/>
    <property type="evidence" value="ECO:0007669"/>
    <property type="project" value="TreeGrafter"/>
</dbReference>
<dbReference type="FunFam" id="2.20.28.10:FF:000001">
    <property type="entry name" value="Rubredoxin"/>
    <property type="match status" value="1"/>
</dbReference>
<dbReference type="Proteomes" id="UP000461585">
    <property type="component" value="Unassembled WGS sequence"/>
</dbReference>
<reference evidence="7 8" key="1">
    <citation type="submission" date="2020-01" db="EMBL/GenBank/DDBJ databases">
        <title>Anaeroalcalibacter tamaniensis gen. nov., sp. nov., moderately halophilic strictly anaerobic fermenter bacterium from mud volcano of Taman peninsula.</title>
        <authorList>
            <person name="Frolova A."/>
            <person name="Merkel A.Y."/>
            <person name="Slobodkin A.I."/>
        </authorList>
    </citation>
    <scope>NUCLEOTIDE SEQUENCE [LARGE SCALE GENOMIC DNA]</scope>
    <source>
        <strain evidence="7 8">F-3ap</strain>
    </source>
</reference>
<dbReference type="SUPFAM" id="SSF57802">
    <property type="entry name" value="Rubredoxin-like"/>
    <property type="match status" value="2"/>
</dbReference>
<comment type="cofactor">
    <cofactor evidence="1">
        <name>Fe(3+)</name>
        <dbReference type="ChEBI" id="CHEBI:29034"/>
    </cofactor>
</comment>
<dbReference type="EMBL" id="JAAEEH010000006">
    <property type="protein sequence ID" value="NDL66779.1"/>
    <property type="molecule type" value="Genomic_DNA"/>
</dbReference>